<evidence type="ECO:0000256" key="4">
    <source>
        <dbReference type="ARBA" id="ARBA00022692"/>
    </source>
</evidence>
<comment type="subcellular location">
    <subcellularLocation>
        <location evidence="1">Cell membrane</location>
        <topology evidence="1">Multi-pass membrane protein</topology>
    </subcellularLocation>
</comment>
<evidence type="ECO:0000256" key="3">
    <source>
        <dbReference type="ARBA" id="ARBA00022475"/>
    </source>
</evidence>
<dbReference type="InterPro" id="IPR020846">
    <property type="entry name" value="MFS_dom"/>
</dbReference>
<feature type="transmembrane region" description="Helical" evidence="7">
    <location>
        <begin position="328"/>
        <end position="350"/>
    </location>
</feature>
<dbReference type="AlphaFoldDB" id="A0A380HIL9"/>
<dbReference type="EMBL" id="UHED01000001">
    <property type="protein sequence ID" value="SUM81711.1"/>
    <property type="molecule type" value="Genomic_DNA"/>
</dbReference>
<dbReference type="SUPFAM" id="SSF103473">
    <property type="entry name" value="MFS general substrate transporter"/>
    <property type="match status" value="1"/>
</dbReference>
<reference evidence="9 10" key="1">
    <citation type="submission" date="2018-06" db="EMBL/GenBank/DDBJ databases">
        <authorList>
            <consortium name="Pathogen Informatics"/>
            <person name="Doyle S."/>
        </authorList>
    </citation>
    <scope>NUCLEOTIDE SEQUENCE [LARGE SCALE GENOMIC DNA]</scope>
    <source>
        <strain evidence="9 10">NCTC7688</strain>
    </source>
</reference>
<feature type="transmembrane region" description="Helical" evidence="7">
    <location>
        <begin position="113"/>
        <end position="139"/>
    </location>
</feature>
<feature type="transmembrane region" description="Helical" evidence="7">
    <location>
        <begin position="62"/>
        <end position="81"/>
    </location>
</feature>
<dbReference type="GO" id="GO:0005886">
    <property type="term" value="C:plasma membrane"/>
    <property type="evidence" value="ECO:0007669"/>
    <property type="project" value="UniProtKB-SubCell"/>
</dbReference>
<dbReference type="PANTHER" id="PTHR42718:SF24">
    <property type="entry name" value="MAJOR FACILITATOR SUPERFAMILY (MFS) PROFILE DOMAIN-CONTAINING PROTEIN"/>
    <property type="match status" value="1"/>
</dbReference>
<feature type="transmembrane region" description="Helical" evidence="7">
    <location>
        <begin position="151"/>
        <end position="172"/>
    </location>
</feature>
<dbReference type="InterPro" id="IPR004638">
    <property type="entry name" value="EmrB-like"/>
</dbReference>
<dbReference type="InterPro" id="IPR036259">
    <property type="entry name" value="MFS_trans_sf"/>
</dbReference>
<name>A0A380HIL9_STASA</name>
<evidence type="ECO:0000313" key="10">
    <source>
        <dbReference type="Proteomes" id="UP000254707"/>
    </source>
</evidence>
<dbReference type="RefSeq" id="WP_115340409.1">
    <property type="nucleotide sequence ID" value="NZ_UHED01000001.1"/>
</dbReference>
<dbReference type="PROSITE" id="PS50850">
    <property type="entry name" value="MFS"/>
    <property type="match status" value="1"/>
</dbReference>
<keyword evidence="6 7" id="KW-0472">Membrane</keyword>
<keyword evidence="3" id="KW-1003">Cell membrane</keyword>
<evidence type="ECO:0000256" key="1">
    <source>
        <dbReference type="ARBA" id="ARBA00004651"/>
    </source>
</evidence>
<organism evidence="9 10">
    <name type="scientific">Staphylococcus saprophyticus</name>
    <dbReference type="NCBI Taxonomy" id="29385"/>
    <lineage>
        <taxon>Bacteria</taxon>
        <taxon>Bacillati</taxon>
        <taxon>Bacillota</taxon>
        <taxon>Bacilli</taxon>
        <taxon>Bacillales</taxon>
        <taxon>Staphylococcaceae</taxon>
        <taxon>Staphylococcus</taxon>
    </lineage>
</organism>
<keyword evidence="4 7" id="KW-0812">Transmembrane</keyword>
<feature type="transmembrane region" description="Helical" evidence="7">
    <location>
        <begin position="382"/>
        <end position="402"/>
    </location>
</feature>
<dbReference type="PANTHER" id="PTHR42718">
    <property type="entry name" value="MAJOR FACILITATOR SUPERFAMILY MULTIDRUG TRANSPORTER MFSC"/>
    <property type="match status" value="1"/>
</dbReference>
<evidence type="ECO:0000313" key="9">
    <source>
        <dbReference type="EMBL" id="SUM81711.1"/>
    </source>
</evidence>
<evidence type="ECO:0000259" key="8">
    <source>
        <dbReference type="PROSITE" id="PS50850"/>
    </source>
</evidence>
<feature type="transmembrane region" description="Helical" evidence="7">
    <location>
        <begin position="254"/>
        <end position="271"/>
    </location>
</feature>
<keyword evidence="2" id="KW-0813">Transport</keyword>
<feature type="transmembrane region" description="Helical" evidence="7">
    <location>
        <begin position="222"/>
        <end position="242"/>
    </location>
</feature>
<feature type="transmembrane region" description="Helical" evidence="7">
    <location>
        <begin position="474"/>
        <end position="495"/>
    </location>
</feature>
<dbReference type="NCBIfam" id="TIGR00711">
    <property type="entry name" value="efflux_EmrB"/>
    <property type="match status" value="1"/>
</dbReference>
<feature type="transmembrane region" description="Helical" evidence="7">
    <location>
        <begin position="88"/>
        <end position="107"/>
    </location>
</feature>
<dbReference type="Pfam" id="PF07690">
    <property type="entry name" value="MFS_1"/>
    <property type="match status" value="1"/>
</dbReference>
<feature type="transmembrane region" description="Helical" evidence="7">
    <location>
        <begin position="21"/>
        <end position="42"/>
    </location>
</feature>
<evidence type="ECO:0000256" key="5">
    <source>
        <dbReference type="ARBA" id="ARBA00022989"/>
    </source>
</evidence>
<accession>A0A380HIL9</accession>
<feature type="domain" description="Major facilitator superfamily (MFS) profile" evidence="8">
    <location>
        <begin position="23"/>
        <end position="500"/>
    </location>
</feature>
<evidence type="ECO:0000256" key="6">
    <source>
        <dbReference type="ARBA" id="ARBA00023136"/>
    </source>
</evidence>
<feature type="transmembrane region" description="Helical" evidence="7">
    <location>
        <begin position="357"/>
        <end position="376"/>
    </location>
</feature>
<proteinExistence type="predicted"/>
<keyword evidence="5 7" id="KW-1133">Transmembrane helix</keyword>
<dbReference type="Proteomes" id="UP000254707">
    <property type="component" value="Unassembled WGS sequence"/>
</dbReference>
<gene>
    <name evidence="9" type="primary">emrB_3</name>
    <name evidence="9" type="ORF">NCTC7688_00204</name>
</gene>
<evidence type="ECO:0000256" key="2">
    <source>
        <dbReference type="ARBA" id="ARBA00022448"/>
    </source>
</evidence>
<dbReference type="GO" id="GO:0022857">
    <property type="term" value="F:transmembrane transporter activity"/>
    <property type="evidence" value="ECO:0007669"/>
    <property type="project" value="InterPro"/>
</dbReference>
<evidence type="ECO:0000256" key="7">
    <source>
        <dbReference type="SAM" id="Phobius"/>
    </source>
</evidence>
<dbReference type="CDD" id="cd17503">
    <property type="entry name" value="MFS_LmrB_MDR_like"/>
    <property type="match status" value="1"/>
</dbReference>
<sequence>MSTQTSKNMNLDIHGQQYKPKIIMSIILLATFAGALMQTSLGTALPTLMNDFDIDFSTAQQATTWFLLANGIMVPLSAFLATRISTKWLHVCAYGLLLIGLTLTAIAPLHHDAWIIFLSGRIVTAIAVGLMMPLMQIIIINMFPINKRGTAMGLSGLAVGLAPAMGPTFAGWILDKDHVLLGITISDSWRNIFVLPIIIVAIAFVLSFFFMKDVIPNRKLKLDVYSLILSCIGFGLFLWGFSNVSSEGWDSVNYVILPIIISVIVLTLFVIRQLKSKDPFLDLRVFKSKGFTIATIGLIVVTMAMYGVEMMLPTYLQNIHGFSPFDSGLTLLAGALMLGFISPISGTLYNKVGIKRLAFVGFSILTLSSIPFGFLSDHTSPTLILVLYAIRMFGIAILMMPLTTNAMDALTVEKGTHGTAVNNTARQVASSIAVALLTSVTQNIINNNMPASSLKDIDPLKYAEQAQQASIDGFNTAFIIGIFFALVGVLIVPFLKMNSSESEEK</sequence>
<feature type="transmembrane region" description="Helical" evidence="7">
    <location>
        <begin position="291"/>
        <end position="308"/>
    </location>
</feature>
<dbReference type="Gene3D" id="1.20.1250.20">
    <property type="entry name" value="MFS general substrate transporter like domains"/>
    <property type="match status" value="2"/>
</dbReference>
<feature type="transmembrane region" description="Helical" evidence="7">
    <location>
        <begin position="192"/>
        <end position="210"/>
    </location>
</feature>
<dbReference type="InterPro" id="IPR011701">
    <property type="entry name" value="MFS"/>
</dbReference>
<protein>
    <submittedName>
        <fullName evidence="9">H+ antiporter-2 family protein</fullName>
    </submittedName>
</protein>